<dbReference type="OrthoDB" id="6522517at2"/>
<dbReference type="EMBL" id="CP034035">
    <property type="protein sequence ID" value="QCR08541.1"/>
    <property type="molecule type" value="Genomic_DNA"/>
</dbReference>
<dbReference type="AlphaFoldDB" id="A0A4P8QNH9"/>
<reference evidence="1 2" key="1">
    <citation type="submission" date="2018-11" db="EMBL/GenBank/DDBJ databases">
        <title>Genome sequences of Brenneria nigrifluens and Brenneria rubrifaciens.</title>
        <authorList>
            <person name="Poret-Peterson A.T."/>
            <person name="McClean A.E."/>
            <person name="Kluepfel D.A."/>
        </authorList>
    </citation>
    <scope>NUCLEOTIDE SEQUENCE [LARGE SCALE GENOMIC DNA]</scope>
    <source>
        <strain evidence="1 2">6D370</strain>
    </source>
</reference>
<evidence type="ECO:0000313" key="2">
    <source>
        <dbReference type="Proteomes" id="UP000299580"/>
    </source>
</evidence>
<name>A0A4P8QNH9_9GAMM</name>
<protein>
    <submittedName>
        <fullName evidence="1">Uncharacterized protein</fullName>
    </submittedName>
</protein>
<dbReference type="Proteomes" id="UP000299580">
    <property type="component" value="Chromosome"/>
</dbReference>
<dbReference type="RefSeq" id="WP_137713579.1">
    <property type="nucleotide sequence ID" value="NZ_CP034035.1"/>
</dbReference>
<gene>
    <name evidence="1" type="ORF">EH207_08410</name>
</gene>
<sequence length="68" mass="6817">MALGLSQAASAAATTTLDTAMAASTARSAAAQAQKITLDTENAVRDGQMDTASKSLNAGIKTAKSIQF</sequence>
<proteinExistence type="predicted"/>
<organism evidence="1 2">
    <name type="scientific">Brenneria rubrifaciens</name>
    <dbReference type="NCBI Taxonomy" id="55213"/>
    <lineage>
        <taxon>Bacteria</taxon>
        <taxon>Pseudomonadati</taxon>
        <taxon>Pseudomonadota</taxon>
        <taxon>Gammaproteobacteria</taxon>
        <taxon>Enterobacterales</taxon>
        <taxon>Pectobacteriaceae</taxon>
        <taxon>Brenneria</taxon>
    </lineage>
</organism>
<keyword evidence="2" id="KW-1185">Reference proteome</keyword>
<accession>A0A4P8QNH9</accession>
<dbReference type="KEGG" id="brb:EH207_08410"/>
<evidence type="ECO:0000313" key="1">
    <source>
        <dbReference type="EMBL" id="QCR08541.1"/>
    </source>
</evidence>